<accession>A0A238W641</accession>
<keyword evidence="1" id="KW-0472">Membrane</keyword>
<feature type="transmembrane region" description="Helical" evidence="1">
    <location>
        <begin position="40"/>
        <end position="62"/>
    </location>
</feature>
<keyword evidence="1" id="KW-1133">Transmembrane helix</keyword>
<evidence type="ECO:0000313" key="3">
    <source>
        <dbReference type="Proteomes" id="UP000198403"/>
    </source>
</evidence>
<dbReference type="EMBL" id="FZNO01000006">
    <property type="protein sequence ID" value="SNR41159.1"/>
    <property type="molecule type" value="Genomic_DNA"/>
</dbReference>
<protein>
    <submittedName>
        <fullName evidence="2">Uncharacterized protein</fullName>
    </submittedName>
</protein>
<dbReference type="OrthoDB" id="5196004at2"/>
<organism evidence="2 3">
    <name type="scientific">Blastococcus mobilis</name>
    <dbReference type="NCBI Taxonomy" id="1938746"/>
    <lineage>
        <taxon>Bacteria</taxon>
        <taxon>Bacillati</taxon>
        <taxon>Actinomycetota</taxon>
        <taxon>Actinomycetes</taxon>
        <taxon>Geodermatophilales</taxon>
        <taxon>Geodermatophilaceae</taxon>
        <taxon>Blastococcus</taxon>
    </lineage>
</organism>
<dbReference type="AlphaFoldDB" id="A0A238W641"/>
<evidence type="ECO:0000256" key="1">
    <source>
        <dbReference type="SAM" id="Phobius"/>
    </source>
</evidence>
<feature type="transmembrane region" description="Helical" evidence="1">
    <location>
        <begin position="106"/>
        <end position="126"/>
    </location>
</feature>
<gene>
    <name evidence="2" type="ORF">SAMN06272737_10681</name>
</gene>
<feature type="transmembrane region" description="Helical" evidence="1">
    <location>
        <begin position="138"/>
        <end position="164"/>
    </location>
</feature>
<sequence>MAISVLDVRDSFAPQHVRVPAAAAVATSAAAATRRIPMTVVAAGLVGVVEAVGLLAVALTGLDGVLSATGRPAGWLVAGGLVLLSAWIVLCAGSGAALLDGTGRTLLMAVAYAEMLLITCLVVLATTEGVQNPTSLPLPALVLLALAVPVGKLLLAGAPSAACWAGQGPRTRARRPDPVQAHRLLATLTLCTIGAALCAVTILAPVKDGGATGPSSAVFTQD</sequence>
<feature type="transmembrane region" description="Helical" evidence="1">
    <location>
        <begin position="74"/>
        <end position="99"/>
    </location>
</feature>
<name>A0A238W641_9ACTN</name>
<keyword evidence="3" id="KW-1185">Reference proteome</keyword>
<keyword evidence="1" id="KW-0812">Transmembrane</keyword>
<feature type="transmembrane region" description="Helical" evidence="1">
    <location>
        <begin position="184"/>
        <end position="206"/>
    </location>
</feature>
<dbReference type="Proteomes" id="UP000198403">
    <property type="component" value="Unassembled WGS sequence"/>
</dbReference>
<proteinExistence type="predicted"/>
<dbReference type="RefSeq" id="WP_089335891.1">
    <property type="nucleotide sequence ID" value="NZ_FZNO01000006.1"/>
</dbReference>
<evidence type="ECO:0000313" key="2">
    <source>
        <dbReference type="EMBL" id="SNR41159.1"/>
    </source>
</evidence>
<reference evidence="2 3" key="1">
    <citation type="submission" date="2017-06" db="EMBL/GenBank/DDBJ databases">
        <authorList>
            <person name="Kim H.J."/>
            <person name="Triplett B.A."/>
        </authorList>
    </citation>
    <scope>NUCLEOTIDE SEQUENCE [LARGE SCALE GENOMIC DNA]</scope>
    <source>
        <strain evidence="2 3">DSM 44272</strain>
    </source>
</reference>